<accession>A0A8S3SKJ3</accession>
<organism evidence="2 3">
    <name type="scientific">Mytilus edulis</name>
    <name type="common">Blue mussel</name>
    <dbReference type="NCBI Taxonomy" id="6550"/>
    <lineage>
        <taxon>Eukaryota</taxon>
        <taxon>Metazoa</taxon>
        <taxon>Spiralia</taxon>
        <taxon>Lophotrochozoa</taxon>
        <taxon>Mollusca</taxon>
        <taxon>Bivalvia</taxon>
        <taxon>Autobranchia</taxon>
        <taxon>Pteriomorphia</taxon>
        <taxon>Mytilida</taxon>
        <taxon>Mytiloidea</taxon>
        <taxon>Mytilidae</taxon>
        <taxon>Mytilinae</taxon>
        <taxon>Mytilus</taxon>
    </lineage>
</organism>
<evidence type="ECO:0000256" key="1">
    <source>
        <dbReference type="SAM" id="MobiDB-lite"/>
    </source>
</evidence>
<reference evidence="2" key="1">
    <citation type="submission" date="2021-03" db="EMBL/GenBank/DDBJ databases">
        <authorList>
            <person name="Bekaert M."/>
        </authorList>
    </citation>
    <scope>NUCLEOTIDE SEQUENCE</scope>
</reference>
<feature type="region of interest" description="Disordered" evidence="1">
    <location>
        <begin position="60"/>
        <end position="89"/>
    </location>
</feature>
<comment type="caution">
    <text evidence="2">The sequence shown here is derived from an EMBL/GenBank/DDBJ whole genome shotgun (WGS) entry which is preliminary data.</text>
</comment>
<feature type="compositionally biased region" description="Polar residues" evidence="1">
    <location>
        <begin position="422"/>
        <end position="433"/>
    </location>
</feature>
<gene>
    <name evidence="2" type="ORF">MEDL_34800</name>
</gene>
<feature type="region of interest" description="Disordered" evidence="1">
    <location>
        <begin position="326"/>
        <end position="433"/>
    </location>
</feature>
<keyword evidence="3" id="KW-1185">Reference proteome</keyword>
<feature type="compositionally biased region" description="Polar residues" evidence="1">
    <location>
        <begin position="74"/>
        <end position="89"/>
    </location>
</feature>
<feature type="compositionally biased region" description="Low complexity" evidence="1">
    <location>
        <begin position="383"/>
        <end position="399"/>
    </location>
</feature>
<sequence length="455" mass="51378">MVETSVTKLIEIVRKSSQKGDSTQWDTIDKKLIKFTELYLNYNINMNKMFRWLKNGKNKEKTAKQKSAGDNYGFHNQSNSNYGFQGSKSPENLDSSVHIYDEISEVAEISFSRQFTLLPEKTNMGNNVEGPYLVVPILPSRRTSSKRDADQEDQTDFNEKSSMKNERKQRVYSAPWDKPRSGQGEKHKNSLIHPAFRDSDSGYTCNSVSTRTDSDRVNDSDTGCEYDMSISTESDVSSEYKELISKIQNNLTLKHQILDMIKESETGESGKIKSSAKITSSSSLDSCDFIRSRDTFDRDETESEYSSGFEEYELDEHLSCEIPSAQAKNRKSKFHRNVSAASSESGKSTSEPSVSNSETSYKLQTNSLKEQYGIPKRTCNLQSKSSTSIDSSNNKNSDIYGKSSRSKRNSLQSAASLAPSPTNIYQKSNNTRYSSSNRMLGDLINMNHNMQTMKF</sequence>
<evidence type="ECO:0000313" key="2">
    <source>
        <dbReference type="EMBL" id="CAG2221287.1"/>
    </source>
</evidence>
<name>A0A8S3SKJ3_MYTED</name>
<feature type="region of interest" description="Disordered" evidence="1">
    <location>
        <begin position="141"/>
        <end position="195"/>
    </location>
</feature>
<feature type="compositionally biased region" description="Basic and acidic residues" evidence="1">
    <location>
        <begin position="157"/>
        <end position="169"/>
    </location>
</feature>
<feature type="compositionally biased region" description="Basic and acidic residues" evidence="1">
    <location>
        <begin position="177"/>
        <end position="188"/>
    </location>
</feature>
<dbReference type="AlphaFoldDB" id="A0A8S3SKJ3"/>
<dbReference type="EMBL" id="CAJPWZ010001680">
    <property type="protein sequence ID" value="CAG2221287.1"/>
    <property type="molecule type" value="Genomic_DNA"/>
</dbReference>
<proteinExistence type="predicted"/>
<protein>
    <submittedName>
        <fullName evidence="2">Uncharacterized protein</fullName>
    </submittedName>
</protein>
<evidence type="ECO:0000313" key="3">
    <source>
        <dbReference type="Proteomes" id="UP000683360"/>
    </source>
</evidence>
<dbReference type="Proteomes" id="UP000683360">
    <property type="component" value="Unassembled WGS sequence"/>
</dbReference>
<feature type="compositionally biased region" description="Low complexity" evidence="1">
    <location>
        <begin position="338"/>
        <end position="355"/>
    </location>
</feature>
<dbReference type="OrthoDB" id="6064400at2759"/>
<feature type="compositionally biased region" description="Polar residues" evidence="1">
    <location>
        <begin position="356"/>
        <end position="369"/>
    </location>
</feature>
<feature type="compositionally biased region" description="Low complexity" evidence="1">
    <location>
        <begin position="410"/>
        <end position="421"/>
    </location>
</feature>